<dbReference type="RefSeq" id="WP_348864114.1">
    <property type="nucleotide sequence ID" value="NZ_JBEAAL010000020.1"/>
</dbReference>
<sequence length="47" mass="4909">MTQFLSGALAGVLVGGFAGCISAALLIGWKSERQFREKAKSFGMSGE</sequence>
<gene>
    <name evidence="2" type="ORF">ABK249_22755</name>
</gene>
<dbReference type="Proteomes" id="UP001496627">
    <property type="component" value="Unassembled WGS sequence"/>
</dbReference>
<keyword evidence="1" id="KW-1133">Transmembrane helix</keyword>
<evidence type="ECO:0000256" key="1">
    <source>
        <dbReference type="SAM" id="Phobius"/>
    </source>
</evidence>
<feature type="transmembrane region" description="Helical" evidence="1">
    <location>
        <begin position="6"/>
        <end position="29"/>
    </location>
</feature>
<name>A0ABV0M782_9HYPH</name>
<accession>A0ABV0M782</accession>
<keyword evidence="3" id="KW-1185">Reference proteome</keyword>
<comment type="caution">
    <text evidence="2">The sequence shown here is derived from an EMBL/GenBank/DDBJ whole genome shotgun (WGS) entry which is preliminary data.</text>
</comment>
<evidence type="ECO:0000313" key="3">
    <source>
        <dbReference type="Proteomes" id="UP001496627"/>
    </source>
</evidence>
<evidence type="ECO:0000313" key="2">
    <source>
        <dbReference type="EMBL" id="MEQ1407744.1"/>
    </source>
</evidence>
<organism evidence="2 3">
    <name type="scientific">Neorhizobium phenanthreniclasticum</name>
    <dbReference type="NCBI Taxonomy" id="3157917"/>
    <lineage>
        <taxon>Bacteria</taxon>
        <taxon>Pseudomonadati</taxon>
        <taxon>Pseudomonadota</taxon>
        <taxon>Alphaproteobacteria</taxon>
        <taxon>Hyphomicrobiales</taxon>
        <taxon>Rhizobiaceae</taxon>
        <taxon>Rhizobium/Agrobacterium group</taxon>
        <taxon>Neorhizobium</taxon>
    </lineage>
</organism>
<proteinExistence type="predicted"/>
<protein>
    <recommendedName>
        <fullName evidence="4">Lipoprotein</fullName>
    </recommendedName>
</protein>
<keyword evidence="1" id="KW-0812">Transmembrane</keyword>
<reference evidence="2 3" key="1">
    <citation type="submission" date="2024-05" db="EMBL/GenBank/DDBJ databases">
        <title>Neorhizobium sp. Rsf11, a plant growth promoting and heavy metal resistant PAH-degrader.</title>
        <authorList>
            <person name="Golubev S.N."/>
            <person name="Muratova A.Y."/>
            <person name="Markelova M.I."/>
        </authorList>
    </citation>
    <scope>NUCLEOTIDE SEQUENCE [LARGE SCALE GENOMIC DNA]</scope>
    <source>
        <strain evidence="2 3">Rsf11</strain>
    </source>
</reference>
<dbReference type="EMBL" id="JBEAAL010000020">
    <property type="protein sequence ID" value="MEQ1407744.1"/>
    <property type="molecule type" value="Genomic_DNA"/>
</dbReference>
<keyword evidence="1" id="KW-0472">Membrane</keyword>
<evidence type="ECO:0008006" key="4">
    <source>
        <dbReference type="Google" id="ProtNLM"/>
    </source>
</evidence>